<reference evidence="2" key="1">
    <citation type="journal article" date="2019" name="Int. J. Syst. Evol. Microbiol.">
        <title>The Global Catalogue of Microorganisms (GCM) 10K type strain sequencing project: providing services to taxonomists for standard genome sequencing and annotation.</title>
        <authorList>
            <consortium name="The Broad Institute Genomics Platform"/>
            <consortium name="The Broad Institute Genome Sequencing Center for Infectious Disease"/>
            <person name="Wu L."/>
            <person name="Ma J."/>
        </authorList>
    </citation>
    <scope>NUCLEOTIDE SEQUENCE [LARGE SCALE GENOMIC DNA]</scope>
    <source>
        <strain evidence="2">DT28</strain>
    </source>
</reference>
<name>A0ABV9JR20_9GAMM</name>
<dbReference type="RefSeq" id="WP_377335800.1">
    <property type="nucleotide sequence ID" value="NZ_JBHSGB010000017.1"/>
</dbReference>
<evidence type="ECO:0000313" key="1">
    <source>
        <dbReference type="EMBL" id="MFC4656594.1"/>
    </source>
</evidence>
<evidence type="ECO:0000313" key="2">
    <source>
        <dbReference type="Proteomes" id="UP001595962"/>
    </source>
</evidence>
<gene>
    <name evidence="1" type="ORF">ACFO3I_16365</name>
</gene>
<proteinExistence type="predicted"/>
<accession>A0ABV9JR20</accession>
<dbReference type="Proteomes" id="UP001595962">
    <property type="component" value="Unassembled WGS sequence"/>
</dbReference>
<sequence>MAFVLLLRLQHQSANSVVCRATLFSYYINDQFDLGIAKLV</sequence>
<dbReference type="EMBL" id="JBHSGB010000017">
    <property type="protein sequence ID" value="MFC4656594.1"/>
    <property type="molecule type" value="Genomic_DNA"/>
</dbReference>
<keyword evidence="2" id="KW-1185">Reference proteome</keyword>
<protein>
    <submittedName>
        <fullName evidence="1">Uncharacterized protein</fullName>
    </submittedName>
</protein>
<organism evidence="1 2">
    <name type="scientific">Rheinheimera marina</name>
    <dbReference type="NCBI Taxonomy" id="1774958"/>
    <lineage>
        <taxon>Bacteria</taxon>
        <taxon>Pseudomonadati</taxon>
        <taxon>Pseudomonadota</taxon>
        <taxon>Gammaproteobacteria</taxon>
        <taxon>Chromatiales</taxon>
        <taxon>Chromatiaceae</taxon>
        <taxon>Rheinheimera</taxon>
    </lineage>
</organism>
<comment type="caution">
    <text evidence="1">The sequence shown here is derived from an EMBL/GenBank/DDBJ whole genome shotgun (WGS) entry which is preliminary data.</text>
</comment>